<dbReference type="EMBL" id="JAEUBF010000055">
    <property type="protein sequence ID" value="KAH3680712.1"/>
    <property type="molecule type" value="Genomic_DNA"/>
</dbReference>
<dbReference type="Pfam" id="PF17035">
    <property type="entry name" value="BET"/>
    <property type="match status" value="1"/>
</dbReference>
<gene>
    <name evidence="5" type="ORF">WICMUC_000183</name>
</gene>
<evidence type="ECO:0000259" key="4">
    <source>
        <dbReference type="PROSITE" id="PS51037"/>
    </source>
</evidence>
<name>A0A9P8Q015_9ASCO</name>
<proteinExistence type="predicted"/>
<feature type="domain" description="YEATS" evidence="4">
    <location>
        <begin position="1"/>
        <end position="146"/>
    </location>
</feature>
<evidence type="ECO:0000313" key="6">
    <source>
        <dbReference type="Proteomes" id="UP000769528"/>
    </source>
</evidence>
<reference evidence="5" key="2">
    <citation type="submission" date="2021-01" db="EMBL/GenBank/DDBJ databases">
        <authorList>
            <person name="Schikora-Tamarit M.A."/>
        </authorList>
    </citation>
    <scope>NUCLEOTIDE SEQUENCE</scope>
    <source>
        <strain evidence="5">CBS6341</strain>
    </source>
</reference>
<dbReference type="InterPro" id="IPR027353">
    <property type="entry name" value="NET_dom"/>
</dbReference>
<dbReference type="GO" id="GO:0006355">
    <property type="term" value="P:regulation of DNA-templated transcription"/>
    <property type="evidence" value="ECO:0007669"/>
    <property type="project" value="InterPro"/>
</dbReference>
<dbReference type="InterPro" id="IPR016665">
    <property type="entry name" value="Sas5/TAF14"/>
</dbReference>
<dbReference type="Proteomes" id="UP000769528">
    <property type="component" value="Unassembled WGS sequence"/>
</dbReference>
<dbReference type="CDD" id="cd16905">
    <property type="entry name" value="YEATS_Taf14_like"/>
    <property type="match status" value="1"/>
</dbReference>
<comment type="subcellular location">
    <subcellularLocation>
        <location evidence="2">Nucleus</location>
    </subcellularLocation>
</comment>
<dbReference type="InterPro" id="IPR005033">
    <property type="entry name" value="YEATS"/>
</dbReference>
<dbReference type="AlphaFoldDB" id="A0A9P8Q015"/>
<evidence type="ECO:0000256" key="3">
    <source>
        <dbReference type="SAM" id="MobiDB-lite"/>
    </source>
</evidence>
<dbReference type="OrthoDB" id="1741717at2759"/>
<accession>A0A9P8Q015</accession>
<dbReference type="PANTHER" id="PTHR23195">
    <property type="entry name" value="YEATS DOMAIN"/>
    <property type="match status" value="1"/>
</dbReference>
<dbReference type="Gene3D" id="2.60.40.1970">
    <property type="entry name" value="YEATS domain"/>
    <property type="match status" value="1"/>
</dbReference>
<dbReference type="GO" id="GO:0000785">
    <property type="term" value="C:chromatin"/>
    <property type="evidence" value="ECO:0007669"/>
    <property type="project" value="UniProtKB-ARBA"/>
</dbReference>
<reference evidence="5" key="1">
    <citation type="journal article" date="2021" name="Open Biol.">
        <title>Shared evolutionary footprints suggest mitochondrial oxidative damage underlies multiple complex I losses in fungi.</title>
        <authorList>
            <person name="Schikora-Tamarit M.A."/>
            <person name="Marcet-Houben M."/>
            <person name="Nosek J."/>
            <person name="Gabaldon T."/>
        </authorList>
    </citation>
    <scope>NUCLEOTIDE SEQUENCE</scope>
    <source>
        <strain evidence="5">CBS6341</strain>
    </source>
</reference>
<protein>
    <recommendedName>
        <fullName evidence="4">YEATS domain-containing protein</fullName>
    </recommendedName>
</protein>
<feature type="region of interest" description="Disordered" evidence="3">
    <location>
        <begin position="148"/>
        <end position="192"/>
    </location>
</feature>
<dbReference type="PROSITE" id="PS51037">
    <property type="entry name" value="YEATS"/>
    <property type="match status" value="1"/>
</dbReference>
<dbReference type="InterPro" id="IPR038336">
    <property type="entry name" value="NET_sf"/>
</dbReference>
<keyword evidence="6" id="KW-1185">Reference proteome</keyword>
<evidence type="ECO:0000256" key="2">
    <source>
        <dbReference type="PROSITE-ProRule" id="PRU00376"/>
    </source>
</evidence>
<evidence type="ECO:0000256" key="1">
    <source>
        <dbReference type="ARBA" id="ARBA00023242"/>
    </source>
</evidence>
<comment type="caution">
    <text evidence="5">The sequence shown here is derived from an EMBL/GenBank/DDBJ whole genome shotgun (WGS) entry which is preliminary data.</text>
</comment>
<organism evidence="5 6">
    <name type="scientific">Wickerhamomyces mucosus</name>
    <dbReference type="NCBI Taxonomy" id="1378264"/>
    <lineage>
        <taxon>Eukaryota</taxon>
        <taxon>Fungi</taxon>
        <taxon>Dikarya</taxon>
        <taxon>Ascomycota</taxon>
        <taxon>Saccharomycotina</taxon>
        <taxon>Saccharomycetes</taxon>
        <taxon>Phaffomycetales</taxon>
        <taxon>Wickerhamomycetaceae</taxon>
        <taxon>Wickerhamomyces</taxon>
    </lineage>
</organism>
<sequence>MSEVERTIRIITNQKILENEPKVDDTFPMREWSIEIFLLSSNSNSSSNSDNNNKDELIPATIFDKVTYHLHPTFVNPNRSLKSPPFKIQEKGWGEFELFITLNLLEKSGERKISHDLNFQQNHYEIDHKIKIPLNKSINLKKILLGDDDVSDNSNGNGNNGNGDIESNKRKISTQDQSKNIKKSKSNNLQTPIKGNIDLEKLAENLTKLNEDDLLGVVQMVTDNRTSDMNITNNVDEGEFTMDLYTLPDQLLKSLWDYVKKRIE</sequence>
<evidence type="ECO:0000313" key="5">
    <source>
        <dbReference type="EMBL" id="KAH3680712.1"/>
    </source>
</evidence>
<keyword evidence="1 2" id="KW-0539">Nucleus</keyword>
<dbReference type="Gene3D" id="1.20.1270.220">
    <property type="match status" value="1"/>
</dbReference>
<dbReference type="InterPro" id="IPR055129">
    <property type="entry name" value="YEATS_dom"/>
</dbReference>
<dbReference type="GO" id="GO:0005634">
    <property type="term" value="C:nucleus"/>
    <property type="evidence" value="ECO:0007669"/>
    <property type="project" value="UniProtKB-SubCell"/>
</dbReference>
<dbReference type="PIRSF" id="PIRSF016551">
    <property type="entry name" value="SAS5/TFIID_14"/>
    <property type="match status" value="1"/>
</dbReference>
<dbReference type="Pfam" id="PF03366">
    <property type="entry name" value="YEATS"/>
    <property type="match status" value="1"/>
</dbReference>
<dbReference type="InterPro" id="IPR038704">
    <property type="entry name" value="YEAST_sf"/>
</dbReference>